<sequence length="40" mass="4331">MGCGSCRGGWTHSGACDPAWVENGQNCERTKVLVQLIRIP</sequence>
<gene>
    <name evidence="1" type="ORF">FM125_01595</name>
</gene>
<accession>A0A1R4IDG6</accession>
<dbReference type="EMBL" id="FUKP01000012">
    <property type="protein sequence ID" value="SJN17776.1"/>
    <property type="molecule type" value="Genomic_DNA"/>
</dbReference>
<name>A0A1R4IDG6_9MICC</name>
<reference evidence="1 2" key="1">
    <citation type="submission" date="2017-02" db="EMBL/GenBank/DDBJ databases">
        <authorList>
            <person name="Peterson S.W."/>
        </authorList>
    </citation>
    <scope>NUCLEOTIDE SEQUENCE [LARGE SCALE GENOMIC DNA]</scope>
    <source>
        <strain evidence="1 2">2B3F</strain>
    </source>
</reference>
<evidence type="ECO:0000313" key="2">
    <source>
        <dbReference type="Proteomes" id="UP000196230"/>
    </source>
</evidence>
<dbReference type="AlphaFoldDB" id="A0A1R4IDG6"/>
<organism evidence="1 2">
    <name type="scientific">Micrococcus lylae</name>
    <dbReference type="NCBI Taxonomy" id="1273"/>
    <lineage>
        <taxon>Bacteria</taxon>
        <taxon>Bacillati</taxon>
        <taxon>Actinomycetota</taxon>
        <taxon>Actinomycetes</taxon>
        <taxon>Micrococcales</taxon>
        <taxon>Micrococcaceae</taxon>
        <taxon>Micrococcus</taxon>
    </lineage>
</organism>
<proteinExistence type="predicted"/>
<dbReference type="Proteomes" id="UP000196230">
    <property type="component" value="Unassembled WGS sequence"/>
</dbReference>
<protein>
    <submittedName>
        <fullName evidence="1">Uncharacterized protein</fullName>
    </submittedName>
</protein>
<evidence type="ECO:0000313" key="1">
    <source>
        <dbReference type="EMBL" id="SJN17776.1"/>
    </source>
</evidence>